<evidence type="ECO:0000256" key="6">
    <source>
        <dbReference type="PROSITE-ProRule" id="PRU01355"/>
    </source>
</evidence>
<evidence type="ECO:0000256" key="5">
    <source>
        <dbReference type="PIRSR" id="PIRSR601548-4"/>
    </source>
</evidence>
<dbReference type="GO" id="GO:0006508">
    <property type="term" value="P:proteolysis"/>
    <property type="evidence" value="ECO:0007669"/>
    <property type="project" value="InterPro"/>
</dbReference>
<dbReference type="Proteomes" id="UP000037510">
    <property type="component" value="Unassembled WGS sequence"/>
</dbReference>
<feature type="disulfide bond" evidence="5 6">
    <location>
        <begin position="16"/>
        <end position="34"/>
    </location>
</feature>
<evidence type="ECO:0000256" key="4">
    <source>
        <dbReference type="ARBA" id="ARBA00023180"/>
    </source>
</evidence>
<evidence type="ECO:0000256" key="7">
    <source>
        <dbReference type="SAM" id="MobiDB-lite"/>
    </source>
</evidence>
<name>A0A0L7LRD6_OPEBR</name>
<dbReference type="PROSITE" id="PS52011">
    <property type="entry name" value="PEPTIDASE_M2"/>
    <property type="match status" value="1"/>
</dbReference>
<dbReference type="EMBL" id="JTDY01000264">
    <property type="protein sequence ID" value="KOB78015.1"/>
    <property type="molecule type" value="Genomic_DNA"/>
</dbReference>
<sequence>YFVSTVLQFQIYRALCERTGQFIPGDPQRPLHKCDIYRNPQAGQMLTTLVSDPAGDGGRSQAERRSSPGLLQAVGRLAEERKPEDWGIPGMEL</sequence>
<feature type="non-terminal residue" evidence="8">
    <location>
        <position position="1"/>
    </location>
</feature>
<keyword evidence="4" id="KW-0325">Glycoprotein</keyword>
<evidence type="ECO:0000256" key="1">
    <source>
        <dbReference type="ARBA" id="ARBA00008139"/>
    </source>
</evidence>
<comment type="caution">
    <text evidence="8">The sequence shown here is derived from an EMBL/GenBank/DDBJ whole genome shotgun (WGS) entry which is preliminary data.</text>
</comment>
<feature type="non-terminal residue" evidence="8">
    <location>
        <position position="93"/>
    </location>
</feature>
<dbReference type="SUPFAM" id="SSF55486">
    <property type="entry name" value="Metalloproteases ('zincins'), catalytic domain"/>
    <property type="match status" value="1"/>
</dbReference>
<evidence type="ECO:0000256" key="3">
    <source>
        <dbReference type="ARBA" id="ARBA00023157"/>
    </source>
</evidence>
<organism evidence="8 9">
    <name type="scientific">Operophtera brumata</name>
    <name type="common">Winter moth</name>
    <name type="synonym">Phalaena brumata</name>
    <dbReference type="NCBI Taxonomy" id="104452"/>
    <lineage>
        <taxon>Eukaryota</taxon>
        <taxon>Metazoa</taxon>
        <taxon>Ecdysozoa</taxon>
        <taxon>Arthropoda</taxon>
        <taxon>Hexapoda</taxon>
        <taxon>Insecta</taxon>
        <taxon>Pterygota</taxon>
        <taxon>Neoptera</taxon>
        <taxon>Endopterygota</taxon>
        <taxon>Lepidoptera</taxon>
        <taxon>Glossata</taxon>
        <taxon>Ditrysia</taxon>
        <taxon>Geometroidea</taxon>
        <taxon>Geometridae</taxon>
        <taxon>Larentiinae</taxon>
        <taxon>Operophtera</taxon>
    </lineage>
</organism>
<keyword evidence="3 5" id="KW-1015">Disulfide bond</keyword>
<gene>
    <name evidence="8" type="ORF">OBRU01_03105</name>
</gene>
<keyword evidence="9" id="KW-1185">Reference proteome</keyword>
<comment type="similarity">
    <text evidence="1 6">Belongs to the peptidase M2 family.</text>
</comment>
<evidence type="ECO:0000256" key="2">
    <source>
        <dbReference type="ARBA" id="ARBA00022729"/>
    </source>
</evidence>
<dbReference type="GO" id="GO:0008237">
    <property type="term" value="F:metallopeptidase activity"/>
    <property type="evidence" value="ECO:0007669"/>
    <property type="project" value="InterPro"/>
</dbReference>
<dbReference type="AlphaFoldDB" id="A0A0L7LRD6"/>
<accession>A0A0L7LRD6</accession>
<comment type="caution">
    <text evidence="6">Lacks conserved residue(s) required for the propagation of feature annotation.</text>
</comment>
<keyword evidence="2" id="KW-0732">Signal</keyword>
<dbReference type="GO" id="GO:0008241">
    <property type="term" value="F:peptidyl-dipeptidase activity"/>
    <property type="evidence" value="ECO:0007669"/>
    <property type="project" value="InterPro"/>
</dbReference>
<dbReference type="InterPro" id="IPR001548">
    <property type="entry name" value="Peptidase_M2"/>
</dbReference>
<dbReference type="PANTHER" id="PTHR10514:SF40">
    <property type="entry name" value="ANGIOTENSIN-CONVERTING ENZYME"/>
    <property type="match status" value="1"/>
</dbReference>
<reference evidence="8 9" key="1">
    <citation type="journal article" date="2015" name="Genome Biol. Evol.">
        <title>The genome of winter moth (Operophtera brumata) provides a genomic perspective on sexual dimorphism and phenology.</title>
        <authorList>
            <person name="Derks M.F."/>
            <person name="Smit S."/>
            <person name="Salis L."/>
            <person name="Schijlen E."/>
            <person name="Bossers A."/>
            <person name="Mateman C."/>
            <person name="Pijl A.S."/>
            <person name="de Ridder D."/>
            <person name="Groenen M.A."/>
            <person name="Visser M.E."/>
            <person name="Megens H.J."/>
        </authorList>
    </citation>
    <scope>NUCLEOTIDE SEQUENCE [LARGE SCALE GENOMIC DNA]</scope>
    <source>
        <strain evidence="8">WM2013NL</strain>
        <tissue evidence="8">Head and thorax</tissue>
    </source>
</reference>
<evidence type="ECO:0000313" key="8">
    <source>
        <dbReference type="EMBL" id="KOB78015.1"/>
    </source>
</evidence>
<feature type="region of interest" description="Disordered" evidence="7">
    <location>
        <begin position="51"/>
        <end position="76"/>
    </location>
</feature>
<evidence type="ECO:0000313" key="9">
    <source>
        <dbReference type="Proteomes" id="UP000037510"/>
    </source>
</evidence>
<dbReference type="STRING" id="104452.A0A0L7LRD6"/>
<proteinExistence type="inferred from homology"/>
<dbReference type="Pfam" id="PF01401">
    <property type="entry name" value="Peptidase_M2"/>
    <property type="match status" value="1"/>
</dbReference>
<protein>
    <submittedName>
        <fullName evidence="8">Uncharacterized protein</fullName>
    </submittedName>
</protein>
<dbReference type="GO" id="GO:0005886">
    <property type="term" value="C:plasma membrane"/>
    <property type="evidence" value="ECO:0007669"/>
    <property type="project" value="TreeGrafter"/>
</dbReference>
<dbReference type="PANTHER" id="PTHR10514">
    <property type="entry name" value="ANGIOTENSIN-CONVERTING ENZYME"/>
    <property type="match status" value="1"/>
</dbReference>